<sequence length="144" mass="16872">MASKFQEKQITKSTLVGQRDQFKLKIRKFHLNTQIIYEETGDGIKISNDLLIKLKLKDQIHSQMLKMFSVFECITLNCTTGNITSFYIHLLGILHMPILTAGLIFRFSILLFDFFLSRLLYLDYLEFWFLVHASLCKGIRAFIK</sequence>
<comment type="caution">
    <text evidence="2">The sequence shown here is derived from an EMBL/GenBank/DDBJ whole genome shotgun (WGS) entry which is preliminary data.</text>
</comment>
<gene>
    <name evidence="2" type="ORF">BpHYR1_004026</name>
</gene>
<name>A0A3M7T2Z7_BRAPC</name>
<accession>A0A3M7T2Z7</accession>
<keyword evidence="3" id="KW-1185">Reference proteome</keyword>
<dbReference type="EMBL" id="REGN01000368">
    <property type="protein sequence ID" value="RNA42396.1"/>
    <property type="molecule type" value="Genomic_DNA"/>
</dbReference>
<dbReference type="Proteomes" id="UP000276133">
    <property type="component" value="Unassembled WGS sequence"/>
</dbReference>
<keyword evidence="1" id="KW-0472">Membrane</keyword>
<keyword evidence="1" id="KW-0812">Transmembrane</keyword>
<reference evidence="2 3" key="1">
    <citation type="journal article" date="2018" name="Sci. Rep.">
        <title>Genomic signatures of local adaptation to the degree of environmental predictability in rotifers.</title>
        <authorList>
            <person name="Franch-Gras L."/>
            <person name="Hahn C."/>
            <person name="Garcia-Roger E.M."/>
            <person name="Carmona M.J."/>
            <person name="Serra M."/>
            <person name="Gomez A."/>
        </authorList>
    </citation>
    <scope>NUCLEOTIDE SEQUENCE [LARGE SCALE GENOMIC DNA]</scope>
    <source>
        <strain evidence="2">HYR1</strain>
    </source>
</reference>
<proteinExistence type="predicted"/>
<evidence type="ECO:0000313" key="2">
    <source>
        <dbReference type="EMBL" id="RNA42396.1"/>
    </source>
</evidence>
<keyword evidence="1" id="KW-1133">Transmembrane helix</keyword>
<feature type="transmembrane region" description="Helical" evidence="1">
    <location>
        <begin position="86"/>
        <end position="112"/>
    </location>
</feature>
<evidence type="ECO:0000256" key="1">
    <source>
        <dbReference type="SAM" id="Phobius"/>
    </source>
</evidence>
<organism evidence="2 3">
    <name type="scientific">Brachionus plicatilis</name>
    <name type="common">Marine rotifer</name>
    <name type="synonym">Brachionus muelleri</name>
    <dbReference type="NCBI Taxonomy" id="10195"/>
    <lineage>
        <taxon>Eukaryota</taxon>
        <taxon>Metazoa</taxon>
        <taxon>Spiralia</taxon>
        <taxon>Gnathifera</taxon>
        <taxon>Rotifera</taxon>
        <taxon>Eurotatoria</taxon>
        <taxon>Monogononta</taxon>
        <taxon>Pseudotrocha</taxon>
        <taxon>Ploima</taxon>
        <taxon>Brachionidae</taxon>
        <taxon>Brachionus</taxon>
    </lineage>
</organism>
<evidence type="ECO:0000313" key="3">
    <source>
        <dbReference type="Proteomes" id="UP000276133"/>
    </source>
</evidence>
<feature type="transmembrane region" description="Helical" evidence="1">
    <location>
        <begin position="124"/>
        <end position="143"/>
    </location>
</feature>
<dbReference type="AlphaFoldDB" id="A0A3M7T2Z7"/>
<protein>
    <submittedName>
        <fullName evidence="2">Uncharacterized protein</fullName>
    </submittedName>
</protein>